<dbReference type="NCBIfam" id="NF006558">
    <property type="entry name" value="PRK09059.1"/>
    <property type="match status" value="1"/>
</dbReference>
<reference evidence="4 5" key="1">
    <citation type="submission" date="2020-08" db="EMBL/GenBank/DDBJ databases">
        <title>Genomic Encyclopedia of Type Strains, Phase IV (KMG-IV): sequencing the most valuable type-strain genomes for metagenomic binning, comparative biology and taxonomic classification.</title>
        <authorList>
            <person name="Goeker M."/>
        </authorList>
    </citation>
    <scope>NUCLEOTIDE SEQUENCE [LARGE SCALE GENOMIC DNA]</scope>
    <source>
        <strain evidence="4 5">DSM 25024</strain>
    </source>
</reference>
<dbReference type="Pfam" id="PF01979">
    <property type="entry name" value="Amidohydro_1"/>
    <property type="match status" value="1"/>
</dbReference>
<organism evidence="4 5">
    <name type="scientific">Aureimonas phyllosphaerae</name>
    <dbReference type="NCBI Taxonomy" id="1166078"/>
    <lineage>
        <taxon>Bacteria</taxon>
        <taxon>Pseudomonadati</taxon>
        <taxon>Pseudomonadota</taxon>
        <taxon>Alphaproteobacteria</taxon>
        <taxon>Hyphomicrobiales</taxon>
        <taxon>Aurantimonadaceae</taxon>
        <taxon>Aureimonas</taxon>
    </lineage>
</organism>
<dbReference type="NCBIfam" id="TIGR00857">
    <property type="entry name" value="pyrC_multi"/>
    <property type="match status" value="1"/>
</dbReference>
<dbReference type="PANTHER" id="PTHR43668:SF2">
    <property type="entry name" value="ALLANTOINASE"/>
    <property type="match status" value="1"/>
</dbReference>
<comment type="caution">
    <text evidence="4">The sequence shown here is derived from an EMBL/GenBank/DDBJ whole genome shotgun (WGS) entry which is preliminary data.</text>
</comment>
<accession>A0A7W6BYX2</accession>
<dbReference type="CDD" id="cd01317">
    <property type="entry name" value="DHOase_IIa"/>
    <property type="match status" value="1"/>
</dbReference>
<dbReference type="EC" id="3.5.2.3" evidence="4"/>
<sequence>MTGLDSARPLIVRNARILDPSQGLDERGDLLVENGVISAVGAASANENAPDDAEVIDASGLLLIPGLVDIRVHMGEPGSEHRETIRSVSRAAAAGGVTSIVTMPDTDPVIDDVALVQFVMRTARETASVNVFPAAALTKGLKGKEMTEIGLLAQAGVRAFTDGRRTLRDSGLIRRIMTYMRDFDALFAHDTQDADLVGSGVMNEGLLASWLGLPGIPREAELIPLERDLRLAALTGVRYHAAQISTELSAEAMRAAKRRGVDATAGVSVNHLSLNENDIGEYRTFFRLSPPLRHEDDRQAMIDALADGTIDVICSAHDPQDADGKRRPFAEAEAGAIGLETLLPASLRLHHSGRVDLARIVEALTVAPARLLKIDRGTLQPGRPADFALVDLDGPYVFDKSRIRSRSKNTAFENARFQGEVVKTFVAGREVFSIQNQGH</sequence>
<dbReference type="SUPFAM" id="SSF51338">
    <property type="entry name" value="Composite domain of metallo-dependent hydrolases"/>
    <property type="match status" value="1"/>
</dbReference>
<dbReference type="GO" id="GO:0006221">
    <property type="term" value="P:pyrimidine nucleotide biosynthetic process"/>
    <property type="evidence" value="ECO:0007669"/>
    <property type="project" value="UniProtKB-KW"/>
</dbReference>
<keyword evidence="4" id="KW-0378">Hydrolase</keyword>
<dbReference type="InterPro" id="IPR004722">
    <property type="entry name" value="DHOase"/>
</dbReference>
<name>A0A7W6BYX2_9HYPH</name>
<evidence type="ECO:0000259" key="3">
    <source>
        <dbReference type="Pfam" id="PF12890"/>
    </source>
</evidence>
<dbReference type="GO" id="GO:0004038">
    <property type="term" value="F:allantoinase activity"/>
    <property type="evidence" value="ECO:0007669"/>
    <property type="project" value="TreeGrafter"/>
</dbReference>
<protein>
    <submittedName>
        <fullName evidence="4">Dihydroorotase</fullName>
        <ecNumber evidence="4">3.5.2.3</ecNumber>
    </submittedName>
</protein>
<feature type="domain" description="Amidohydrolase-related" evidence="2">
    <location>
        <begin position="293"/>
        <end position="431"/>
    </location>
</feature>
<evidence type="ECO:0000313" key="4">
    <source>
        <dbReference type="EMBL" id="MBB3935352.1"/>
    </source>
</evidence>
<dbReference type="GO" id="GO:0006145">
    <property type="term" value="P:purine nucleobase catabolic process"/>
    <property type="evidence" value="ECO:0007669"/>
    <property type="project" value="TreeGrafter"/>
</dbReference>
<dbReference type="Pfam" id="PF12890">
    <property type="entry name" value="DHOase"/>
    <property type="match status" value="1"/>
</dbReference>
<dbReference type="EMBL" id="JACIDO010000002">
    <property type="protein sequence ID" value="MBB3935352.1"/>
    <property type="molecule type" value="Genomic_DNA"/>
</dbReference>
<dbReference type="SUPFAM" id="SSF51556">
    <property type="entry name" value="Metallo-dependent hydrolases"/>
    <property type="match status" value="1"/>
</dbReference>
<dbReference type="InterPro" id="IPR006680">
    <property type="entry name" value="Amidohydro-rel"/>
</dbReference>
<dbReference type="GO" id="GO:0046872">
    <property type="term" value="F:metal ion binding"/>
    <property type="evidence" value="ECO:0007669"/>
    <property type="project" value="InterPro"/>
</dbReference>
<feature type="domain" description="Dihydroorotase catalytic" evidence="3">
    <location>
        <begin position="61"/>
        <end position="247"/>
    </location>
</feature>
<dbReference type="Proteomes" id="UP000531216">
    <property type="component" value="Unassembled WGS sequence"/>
</dbReference>
<keyword evidence="1" id="KW-0665">Pyrimidine biosynthesis</keyword>
<dbReference type="InterPro" id="IPR032466">
    <property type="entry name" value="Metal_Hydrolase"/>
</dbReference>
<keyword evidence="5" id="KW-1185">Reference proteome</keyword>
<dbReference type="InterPro" id="IPR050138">
    <property type="entry name" value="DHOase/Allantoinase_Hydrolase"/>
</dbReference>
<dbReference type="PANTHER" id="PTHR43668">
    <property type="entry name" value="ALLANTOINASE"/>
    <property type="match status" value="1"/>
</dbReference>
<dbReference type="InterPro" id="IPR011059">
    <property type="entry name" value="Metal-dep_hydrolase_composite"/>
</dbReference>
<gene>
    <name evidence="4" type="ORF">GGR05_001480</name>
</gene>
<dbReference type="Gene3D" id="2.30.40.10">
    <property type="entry name" value="Urease, subunit C, domain 1"/>
    <property type="match status" value="1"/>
</dbReference>
<proteinExistence type="predicted"/>
<dbReference type="Gene3D" id="3.20.20.140">
    <property type="entry name" value="Metal-dependent hydrolases"/>
    <property type="match status" value="1"/>
</dbReference>
<evidence type="ECO:0000313" key="5">
    <source>
        <dbReference type="Proteomes" id="UP000531216"/>
    </source>
</evidence>
<dbReference type="InterPro" id="IPR024403">
    <property type="entry name" value="DHOase_cat"/>
</dbReference>
<evidence type="ECO:0000256" key="1">
    <source>
        <dbReference type="ARBA" id="ARBA00022975"/>
    </source>
</evidence>
<dbReference type="RefSeq" id="WP_244545848.1">
    <property type="nucleotide sequence ID" value="NZ_FOOA01000002.1"/>
</dbReference>
<dbReference type="GO" id="GO:0005737">
    <property type="term" value="C:cytoplasm"/>
    <property type="evidence" value="ECO:0007669"/>
    <property type="project" value="TreeGrafter"/>
</dbReference>
<dbReference type="AlphaFoldDB" id="A0A7W6BYX2"/>
<dbReference type="GO" id="GO:0004151">
    <property type="term" value="F:dihydroorotase activity"/>
    <property type="evidence" value="ECO:0007669"/>
    <property type="project" value="UniProtKB-EC"/>
</dbReference>
<evidence type="ECO:0000259" key="2">
    <source>
        <dbReference type="Pfam" id="PF01979"/>
    </source>
</evidence>